<dbReference type="InterPro" id="IPR006076">
    <property type="entry name" value="FAD-dep_OxRdtase"/>
</dbReference>
<reference evidence="4" key="1">
    <citation type="submission" date="2018-12" db="EMBL/GenBank/DDBJ databases">
        <authorList>
            <person name="Jadhav K."/>
            <person name="Kushwaha B."/>
            <person name="Jadhav I."/>
        </authorList>
    </citation>
    <scope>NUCLEOTIDE SEQUENCE [LARGE SCALE GENOMIC DNA]</scope>
    <source>
        <strain evidence="4">SBS 10</strain>
    </source>
</reference>
<accession>A0A432JIR9</accession>
<dbReference type="SUPFAM" id="SSF51905">
    <property type="entry name" value="FAD/NAD(P)-binding domain"/>
    <property type="match status" value="1"/>
</dbReference>
<keyword evidence="2" id="KW-1133">Transmembrane helix</keyword>
<dbReference type="GO" id="GO:0016491">
    <property type="term" value="F:oxidoreductase activity"/>
    <property type="evidence" value="ECO:0007669"/>
    <property type="project" value="UniProtKB-KW"/>
</dbReference>
<keyword evidence="1" id="KW-0560">Oxidoreductase</keyword>
<dbReference type="AlphaFoldDB" id="A0A432JIR9"/>
<organism evidence="4">
    <name type="scientific">Billgrantia gudaonensis</name>
    <dbReference type="NCBI Taxonomy" id="376427"/>
    <lineage>
        <taxon>Bacteria</taxon>
        <taxon>Pseudomonadati</taxon>
        <taxon>Pseudomonadota</taxon>
        <taxon>Gammaproteobacteria</taxon>
        <taxon>Oceanospirillales</taxon>
        <taxon>Halomonadaceae</taxon>
        <taxon>Billgrantia</taxon>
    </lineage>
</organism>
<keyword evidence="2" id="KW-0472">Membrane</keyword>
<dbReference type="EMBL" id="RXHI01000019">
    <property type="protein sequence ID" value="RUA22305.1"/>
    <property type="molecule type" value="Genomic_DNA"/>
</dbReference>
<keyword evidence="2" id="KW-0812">Transmembrane</keyword>
<evidence type="ECO:0000313" key="4">
    <source>
        <dbReference type="EMBL" id="RUA22305.1"/>
    </source>
</evidence>
<protein>
    <submittedName>
        <fullName evidence="4">FAD-binding oxidoreductase</fullName>
    </submittedName>
</protein>
<feature type="domain" description="FAD dependent oxidoreductase" evidence="3">
    <location>
        <begin position="10"/>
        <end position="61"/>
    </location>
</feature>
<proteinExistence type="predicted"/>
<feature type="transmembrane region" description="Helical" evidence="2">
    <location>
        <begin position="7"/>
        <end position="27"/>
    </location>
</feature>
<comment type="caution">
    <text evidence="4">The sequence shown here is derived from an EMBL/GenBank/DDBJ whole genome shotgun (WGS) entry which is preliminary data.</text>
</comment>
<sequence length="149" mass="16180">MSNRPSAAEIVVIGAGIVGLSTAWALLEQGTRSPCWILDRRGASLLGQCRHARQLCRGAAGSPRPARPATGAAAVDLSPFHLRWRHLPRLAPCGAFSIPSHSVTRGCRSPRPCISCWLPPWDDWLALHATLERHFRNHHTIGSSALTLT</sequence>
<evidence type="ECO:0000256" key="1">
    <source>
        <dbReference type="ARBA" id="ARBA00023002"/>
    </source>
</evidence>
<gene>
    <name evidence="4" type="ORF">DSL92_06380</name>
</gene>
<dbReference type="Gene3D" id="3.50.50.60">
    <property type="entry name" value="FAD/NAD(P)-binding domain"/>
    <property type="match status" value="1"/>
</dbReference>
<dbReference type="InterPro" id="IPR036188">
    <property type="entry name" value="FAD/NAD-bd_sf"/>
</dbReference>
<evidence type="ECO:0000259" key="3">
    <source>
        <dbReference type="Pfam" id="PF01266"/>
    </source>
</evidence>
<name>A0A432JIR9_9GAMM</name>
<dbReference type="Pfam" id="PF01266">
    <property type="entry name" value="DAO"/>
    <property type="match status" value="1"/>
</dbReference>
<evidence type="ECO:0000256" key="2">
    <source>
        <dbReference type="SAM" id="Phobius"/>
    </source>
</evidence>